<dbReference type="RefSeq" id="WP_359787672.1">
    <property type="nucleotide sequence ID" value="NZ_JBEYBN010000011.1"/>
</dbReference>
<evidence type="ECO:0000313" key="2">
    <source>
        <dbReference type="EMBL" id="MEU2266931.1"/>
    </source>
</evidence>
<evidence type="ECO:0000313" key="3">
    <source>
        <dbReference type="Proteomes" id="UP001550603"/>
    </source>
</evidence>
<protein>
    <submittedName>
        <fullName evidence="2">Uncharacterized protein</fullName>
    </submittedName>
</protein>
<dbReference type="Proteomes" id="UP001550603">
    <property type="component" value="Unassembled WGS sequence"/>
</dbReference>
<comment type="caution">
    <text evidence="2">The sequence shown here is derived from an EMBL/GenBank/DDBJ whole genome shotgun (WGS) entry which is preliminary data.</text>
</comment>
<feature type="transmembrane region" description="Helical" evidence="1">
    <location>
        <begin position="20"/>
        <end position="38"/>
    </location>
</feature>
<reference evidence="2 3" key="1">
    <citation type="submission" date="2024-06" db="EMBL/GenBank/DDBJ databases">
        <title>The Natural Products Discovery Center: Release of the First 8490 Sequenced Strains for Exploring Actinobacteria Biosynthetic Diversity.</title>
        <authorList>
            <person name="Kalkreuter E."/>
            <person name="Kautsar S.A."/>
            <person name="Yang D."/>
            <person name="Bader C.D."/>
            <person name="Teijaro C.N."/>
            <person name="Fluegel L."/>
            <person name="Davis C.M."/>
            <person name="Simpson J.R."/>
            <person name="Lauterbach L."/>
            <person name="Steele A.D."/>
            <person name="Gui C."/>
            <person name="Meng S."/>
            <person name="Li G."/>
            <person name="Viehrig K."/>
            <person name="Ye F."/>
            <person name="Su P."/>
            <person name="Kiefer A.F."/>
            <person name="Nichols A."/>
            <person name="Cepeda A.J."/>
            <person name="Yan W."/>
            <person name="Fan B."/>
            <person name="Jiang Y."/>
            <person name="Adhikari A."/>
            <person name="Zheng C.-J."/>
            <person name="Schuster L."/>
            <person name="Cowan T.M."/>
            <person name="Smanski M.J."/>
            <person name="Chevrette M.G."/>
            <person name="De Carvalho L.P.S."/>
            <person name="Shen B."/>
        </authorList>
    </citation>
    <scope>NUCLEOTIDE SEQUENCE [LARGE SCALE GENOMIC DNA]</scope>
    <source>
        <strain evidence="2 3">NPDC019583</strain>
    </source>
</reference>
<accession>A0ABV2XSD8</accession>
<keyword evidence="1" id="KW-0812">Transmembrane</keyword>
<sequence length="98" mass="11317">MYTMRHEGKAPDTYVGTLDWLVPSLILMFVLAVDYVFGARSWASFVAWPVWAWSVGLLIHHWCVVLRRRDVELWGWWAAALAHVTAAWHIIAVVKDVK</sequence>
<evidence type="ECO:0000256" key="1">
    <source>
        <dbReference type="SAM" id="Phobius"/>
    </source>
</evidence>
<name>A0ABV2XSD8_9ACTN</name>
<keyword evidence="1" id="KW-1133">Transmembrane helix</keyword>
<proteinExistence type="predicted"/>
<feature type="transmembrane region" description="Helical" evidence="1">
    <location>
        <begin position="74"/>
        <end position="94"/>
    </location>
</feature>
<keyword evidence="3" id="KW-1185">Reference proteome</keyword>
<gene>
    <name evidence="2" type="ORF">ABZ568_10990</name>
</gene>
<organism evidence="2 3">
    <name type="scientific">Streptomyces olindensis</name>
    <dbReference type="NCBI Taxonomy" id="358823"/>
    <lineage>
        <taxon>Bacteria</taxon>
        <taxon>Bacillati</taxon>
        <taxon>Actinomycetota</taxon>
        <taxon>Actinomycetes</taxon>
        <taxon>Kitasatosporales</taxon>
        <taxon>Streptomycetaceae</taxon>
        <taxon>Streptomyces</taxon>
    </lineage>
</organism>
<keyword evidence="1" id="KW-0472">Membrane</keyword>
<feature type="transmembrane region" description="Helical" evidence="1">
    <location>
        <begin position="45"/>
        <end position="62"/>
    </location>
</feature>
<dbReference type="EMBL" id="JBEYBN010000011">
    <property type="protein sequence ID" value="MEU2266931.1"/>
    <property type="molecule type" value="Genomic_DNA"/>
</dbReference>